<feature type="compositionally biased region" description="Low complexity" evidence="2">
    <location>
        <begin position="39"/>
        <end position="48"/>
    </location>
</feature>
<dbReference type="AlphaFoldDB" id="A0ABD3HAW3"/>
<dbReference type="EMBL" id="JBJQOH010000004">
    <property type="protein sequence ID" value="KAL3687365.1"/>
    <property type="molecule type" value="Genomic_DNA"/>
</dbReference>
<evidence type="ECO:0000313" key="3">
    <source>
        <dbReference type="EMBL" id="KAL3687365.1"/>
    </source>
</evidence>
<protein>
    <submittedName>
        <fullName evidence="3">Uncharacterized protein</fullName>
    </submittedName>
</protein>
<evidence type="ECO:0000256" key="1">
    <source>
        <dbReference type="SAM" id="Coils"/>
    </source>
</evidence>
<proteinExistence type="predicted"/>
<feature type="coiled-coil region" evidence="1">
    <location>
        <begin position="164"/>
        <end position="191"/>
    </location>
</feature>
<evidence type="ECO:0000256" key="2">
    <source>
        <dbReference type="SAM" id="MobiDB-lite"/>
    </source>
</evidence>
<keyword evidence="4" id="KW-1185">Reference proteome</keyword>
<comment type="caution">
    <text evidence="3">The sequence shown here is derived from an EMBL/GenBank/DDBJ whole genome shotgun (WGS) entry which is preliminary data.</text>
</comment>
<organism evidence="3 4">
    <name type="scientific">Riccia sorocarpa</name>
    <dbReference type="NCBI Taxonomy" id="122646"/>
    <lineage>
        <taxon>Eukaryota</taxon>
        <taxon>Viridiplantae</taxon>
        <taxon>Streptophyta</taxon>
        <taxon>Embryophyta</taxon>
        <taxon>Marchantiophyta</taxon>
        <taxon>Marchantiopsida</taxon>
        <taxon>Marchantiidae</taxon>
        <taxon>Marchantiales</taxon>
        <taxon>Ricciaceae</taxon>
        <taxon>Riccia</taxon>
    </lineage>
</organism>
<accession>A0ABD3HAW3</accession>
<gene>
    <name evidence="3" type="ORF">R1sor_013674</name>
</gene>
<name>A0ABD3HAW3_9MARC</name>
<reference evidence="3 4" key="1">
    <citation type="submission" date="2024-09" db="EMBL/GenBank/DDBJ databases">
        <title>Chromosome-scale assembly of Riccia sorocarpa.</title>
        <authorList>
            <person name="Paukszto L."/>
        </authorList>
    </citation>
    <scope>NUCLEOTIDE SEQUENCE [LARGE SCALE GENOMIC DNA]</scope>
    <source>
        <strain evidence="3">LP-2024</strain>
        <tissue evidence="3">Aerial parts of the thallus</tissue>
    </source>
</reference>
<dbReference type="Proteomes" id="UP001633002">
    <property type="component" value="Unassembled WGS sequence"/>
</dbReference>
<evidence type="ECO:0000313" key="4">
    <source>
        <dbReference type="Proteomes" id="UP001633002"/>
    </source>
</evidence>
<sequence length="200" mass="23094">MLAACLEKPYFITIVGCSCKQLVPNRNTETWLPQVEQMASSSSRASQSARKRKAEDEKRYREAAEERLLHLTLENRFLEERTRLLESEARDYRLKIEDLMREVRERTEELLLRNEIYECAVAELEVKSKSVGILEARLKALVEKVAGPTVRESTEEHFEMDEWYERSQAELNATTELLAILEAKLEGLTENEAGTSVRGE</sequence>
<keyword evidence="1" id="KW-0175">Coiled coil</keyword>
<feature type="region of interest" description="Disordered" evidence="2">
    <location>
        <begin position="36"/>
        <end position="58"/>
    </location>
</feature>